<dbReference type="Proteomes" id="UP000241769">
    <property type="component" value="Unassembled WGS sequence"/>
</dbReference>
<accession>A0A2P6MSM2</accession>
<keyword evidence="2" id="KW-1185">Reference proteome</keyword>
<dbReference type="EMBL" id="MDYQ01000447">
    <property type="protein sequence ID" value="PRP74700.1"/>
    <property type="molecule type" value="Genomic_DNA"/>
</dbReference>
<evidence type="ECO:0000313" key="2">
    <source>
        <dbReference type="Proteomes" id="UP000241769"/>
    </source>
</evidence>
<proteinExistence type="predicted"/>
<comment type="caution">
    <text evidence="1">The sequence shown here is derived from an EMBL/GenBank/DDBJ whole genome shotgun (WGS) entry which is preliminary data.</text>
</comment>
<gene>
    <name evidence="1" type="ORF">PROFUN_16121</name>
</gene>
<sequence>MASWCCALCTVAIHPDRQHLYYNEAGAPPRSKKERPPSDYHLLVWEHDCVFFVFWDNTENSFIFWFKIGVTLQWTYMQAQLGHHSRRHWAHQGTHPFLSRDNSESITTNQKIWSSC</sequence>
<evidence type="ECO:0000313" key="1">
    <source>
        <dbReference type="EMBL" id="PRP74700.1"/>
    </source>
</evidence>
<protein>
    <submittedName>
        <fullName evidence="1">Uncharacterized protein</fullName>
    </submittedName>
</protein>
<dbReference type="AlphaFoldDB" id="A0A2P6MSM2"/>
<name>A0A2P6MSM2_9EUKA</name>
<organism evidence="1 2">
    <name type="scientific">Planoprotostelium fungivorum</name>
    <dbReference type="NCBI Taxonomy" id="1890364"/>
    <lineage>
        <taxon>Eukaryota</taxon>
        <taxon>Amoebozoa</taxon>
        <taxon>Evosea</taxon>
        <taxon>Variosea</taxon>
        <taxon>Cavosteliida</taxon>
        <taxon>Cavosteliaceae</taxon>
        <taxon>Planoprotostelium</taxon>
    </lineage>
</organism>
<reference evidence="1 2" key="1">
    <citation type="journal article" date="2018" name="Genome Biol. Evol.">
        <title>Multiple Roots of Fruiting Body Formation in Amoebozoa.</title>
        <authorList>
            <person name="Hillmann F."/>
            <person name="Forbes G."/>
            <person name="Novohradska S."/>
            <person name="Ferling I."/>
            <person name="Riege K."/>
            <person name="Groth M."/>
            <person name="Westermann M."/>
            <person name="Marz M."/>
            <person name="Spaller T."/>
            <person name="Winckler T."/>
            <person name="Schaap P."/>
            <person name="Glockner G."/>
        </authorList>
    </citation>
    <scope>NUCLEOTIDE SEQUENCE [LARGE SCALE GENOMIC DNA]</scope>
    <source>
        <strain evidence="1 2">Jena</strain>
    </source>
</reference>
<dbReference type="InParanoid" id="A0A2P6MSM2"/>